<dbReference type="WBParaSite" id="L893_g27529.t1">
    <property type="protein sequence ID" value="L893_g27529.t1"/>
    <property type="gene ID" value="L893_g27529"/>
</dbReference>
<evidence type="ECO:0000313" key="1">
    <source>
        <dbReference type="Proteomes" id="UP000095287"/>
    </source>
</evidence>
<sequence>MALLIDPDFPLRPAPLIATFGKSGGGATRTAIAHALIARETIESLWAESESGSTLGAPGPVQMAVLLF</sequence>
<proteinExistence type="predicted"/>
<dbReference type="Proteomes" id="UP000095287">
    <property type="component" value="Unplaced"/>
</dbReference>
<reference evidence="2" key="1">
    <citation type="submission" date="2016-11" db="UniProtKB">
        <authorList>
            <consortium name="WormBaseParasite"/>
        </authorList>
    </citation>
    <scope>IDENTIFICATION</scope>
</reference>
<accession>A0A1I7ZLM9</accession>
<organism evidence="1 2">
    <name type="scientific">Steinernema glaseri</name>
    <dbReference type="NCBI Taxonomy" id="37863"/>
    <lineage>
        <taxon>Eukaryota</taxon>
        <taxon>Metazoa</taxon>
        <taxon>Ecdysozoa</taxon>
        <taxon>Nematoda</taxon>
        <taxon>Chromadorea</taxon>
        <taxon>Rhabditida</taxon>
        <taxon>Tylenchina</taxon>
        <taxon>Panagrolaimomorpha</taxon>
        <taxon>Strongyloidoidea</taxon>
        <taxon>Steinernematidae</taxon>
        <taxon>Steinernema</taxon>
    </lineage>
</organism>
<name>A0A1I7ZLM9_9BILA</name>
<protein>
    <submittedName>
        <fullName evidence="2">Transcriptional regulator</fullName>
    </submittedName>
</protein>
<keyword evidence="1" id="KW-1185">Reference proteome</keyword>
<dbReference type="AlphaFoldDB" id="A0A1I7ZLM9"/>
<evidence type="ECO:0000313" key="2">
    <source>
        <dbReference type="WBParaSite" id="L893_g27529.t1"/>
    </source>
</evidence>